<dbReference type="EMBL" id="CP046172">
    <property type="protein sequence ID" value="QIS09996.1"/>
    <property type="molecule type" value="Genomic_DNA"/>
</dbReference>
<accession>A0A6G9YAA7</accession>
<sequence length="175" mass="20101">MEESLTFRDGHRVTKIAEGVDEHGPYLRLRHLLPTPKRRAGAHWHPVLTERWTVRRGRMKFRIDGSDIVAGEGDSVSAPARVVHEFWSAAPDTILDHEIRPPLRHWEMFRLWQALDVAGRTTRSGIPRNPFELALLWERQDGYLAGVPAWAQRLLFGGLAALARRLGYESRWRAA</sequence>
<dbReference type="InterPro" id="IPR011051">
    <property type="entry name" value="RmlC_Cupin_sf"/>
</dbReference>
<dbReference type="RefSeq" id="WP_167473031.1">
    <property type="nucleotide sequence ID" value="NZ_CP046172.1"/>
</dbReference>
<dbReference type="SUPFAM" id="SSF51182">
    <property type="entry name" value="RmlC-like cupins"/>
    <property type="match status" value="1"/>
</dbReference>
<evidence type="ECO:0000313" key="3">
    <source>
        <dbReference type="Proteomes" id="UP000503540"/>
    </source>
</evidence>
<dbReference type="Pfam" id="PF07883">
    <property type="entry name" value="Cupin_2"/>
    <property type="match status" value="1"/>
</dbReference>
<name>A0A6G9YAA7_9NOCA</name>
<evidence type="ECO:0000313" key="2">
    <source>
        <dbReference type="EMBL" id="QIS09996.1"/>
    </source>
</evidence>
<evidence type="ECO:0000259" key="1">
    <source>
        <dbReference type="Pfam" id="PF07883"/>
    </source>
</evidence>
<dbReference type="KEGG" id="nah:F5544_10490"/>
<dbReference type="Proteomes" id="UP000503540">
    <property type="component" value="Chromosome"/>
</dbReference>
<dbReference type="InterPro" id="IPR014710">
    <property type="entry name" value="RmlC-like_jellyroll"/>
</dbReference>
<proteinExistence type="predicted"/>
<organism evidence="2 3">
    <name type="scientific">Nocardia arthritidis</name>
    <dbReference type="NCBI Taxonomy" id="228602"/>
    <lineage>
        <taxon>Bacteria</taxon>
        <taxon>Bacillati</taxon>
        <taxon>Actinomycetota</taxon>
        <taxon>Actinomycetes</taxon>
        <taxon>Mycobacteriales</taxon>
        <taxon>Nocardiaceae</taxon>
        <taxon>Nocardia</taxon>
    </lineage>
</organism>
<reference evidence="2 3" key="1">
    <citation type="journal article" date="2019" name="ACS Chem. Biol.">
        <title>Identification and Mobilization of a Cryptic Antibiotic Biosynthesis Gene Locus from a Human-Pathogenic Nocardia Isolate.</title>
        <authorList>
            <person name="Herisse M."/>
            <person name="Ishida K."/>
            <person name="Porter J.L."/>
            <person name="Howden B."/>
            <person name="Hertweck C."/>
            <person name="Stinear T.P."/>
            <person name="Pidot S.J."/>
        </authorList>
    </citation>
    <scope>NUCLEOTIDE SEQUENCE [LARGE SCALE GENOMIC DNA]</scope>
    <source>
        <strain evidence="2 3">AUSMDU00012717</strain>
    </source>
</reference>
<dbReference type="InterPro" id="IPR013096">
    <property type="entry name" value="Cupin_2"/>
</dbReference>
<dbReference type="AlphaFoldDB" id="A0A6G9YAA7"/>
<keyword evidence="3" id="KW-1185">Reference proteome</keyword>
<gene>
    <name evidence="2" type="ORF">F5544_10490</name>
</gene>
<feature type="domain" description="Cupin type-2" evidence="1">
    <location>
        <begin position="36"/>
        <end position="89"/>
    </location>
</feature>
<dbReference type="Gene3D" id="2.60.120.10">
    <property type="entry name" value="Jelly Rolls"/>
    <property type="match status" value="1"/>
</dbReference>
<protein>
    <submittedName>
        <fullName evidence="2">Cupin domain-containing protein</fullName>
    </submittedName>
</protein>